<proteinExistence type="predicted"/>
<evidence type="ECO:0000313" key="2">
    <source>
        <dbReference type="EMBL" id="PZF94909.1"/>
    </source>
</evidence>
<name>A0A2W2D2P4_9ACTN</name>
<keyword evidence="3" id="KW-1185">Reference proteome</keyword>
<dbReference type="EMBL" id="POTX01000099">
    <property type="protein sequence ID" value="PZF94909.1"/>
    <property type="molecule type" value="Genomic_DNA"/>
</dbReference>
<dbReference type="Proteomes" id="UP000248627">
    <property type="component" value="Unassembled WGS sequence"/>
</dbReference>
<evidence type="ECO:0000313" key="3">
    <source>
        <dbReference type="Proteomes" id="UP000248627"/>
    </source>
</evidence>
<comment type="caution">
    <text evidence="2">The sequence shown here is derived from an EMBL/GenBank/DDBJ whole genome shotgun (WGS) entry which is preliminary data.</text>
</comment>
<protein>
    <submittedName>
        <fullName evidence="2">Uncharacterized protein</fullName>
    </submittedName>
</protein>
<accession>A0A2W2D2P4</accession>
<dbReference type="AlphaFoldDB" id="A0A2W2D2P4"/>
<feature type="region of interest" description="Disordered" evidence="1">
    <location>
        <begin position="1"/>
        <end position="66"/>
    </location>
</feature>
<sequence length="146" mass="15265">MGARKGPLLTPGVEEGPPINTAPTRQRSARTSAGKGEQCQSLGGGAARCGGVGDQDRPGTSRGVYASQPRCSSPTCGWRNTLLPCTDSRTSWRAQSCRNSSLRMLSVPTISWAHGCTGSACAPGRHVLRVGRCSESAATAARRKPR</sequence>
<reference evidence="2 3" key="1">
    <citation type="submission" date="2018-01" db="EMBL/GenBank/DDBJ databases">
        <title>Draft genome sequence of Jishengella endophytica.</title>
        <authorList>
            <person name="Sahin N."/>
            <person name="Ay H."/>
            <person name="Saygin H."/>
        </authorList>
    </citation>
    <scope>NUCLEOTIDE SEQUENCE [LARGE SCALE GENOMIC DNA]</scope>
    <source>
        <strain evidence="2 3">DSM 45430</strain>
    </source>
</reference>
<feature type="compositionally biased region" description="Polar residues" evidence="1">
    <location>
        <begin position="21"/>
        <end position="31"/>
    </location>
</feature>
<evidence type="ECO:0000256" key="1">
    <source>
        <dbReference type="SAM" id="MobiDB-lite"/>
    </source>
</evidence>
<feature type="compositionally biased region" description="Gly residues" evidence="1">
    <location>
        <begin position="42"/>
        <end position="53"/>
    </location>
</feature>
<gene>
    <name evidence="2" type="ORF">C1I93_16055</name>
</gene>
<organism evidence="2 3">
    <name type="scientific">Micromonospora endophytica</name>
    <dbReference type="NCBI Taxonomy" id="515350"/>
    <lineage>
        <taxon>Bacteria</taxon>
        <taxon>Bacillati</taxon>
        <taxon>Actinomycetota</taxon>
        <taxon>Actinomycetes</taxon>
        <taxon>Micromonosporales</taxon>
        <taxon>Micromonosporaceae</taxon>
        <taxon>Micromonospora</taxon>
    </lineage>
</organism>